<dbReference type="InterPro" id="IPR032307">
    <property type="entry name" value="PepSY_TM-like_2"/>
</dbReference>
<evidence type="ECO:0000313" key="3">
    <source>
        <dbReference type="Proteomes" id="UP000197783"/>
    </source>
</evidence>
<evidence type="ECO:0008006" key="4">
    <source>
        <dbReference type="Google" id="ProtNLM"/>
    </source>
</evidence>
<keyword evidence="1" id="KW-0472">Membrane</keyword>
<dbReference type="PANTHER" id="PTHR40115">
    <property type="entry name" value="INNER MEMBRANE PROTEIN WITH PEPSY TM HELIX"/>
    <property type="match status" value="1"/>
</dbReference>
<name>A0A245ZH47_9SPHN</name>
<gene>
    <name evidence="2" type="ORF">SPMU_25930</name>
</gene>
<dbReference type="Pfam" id="PF16357">
    <property type="entry name" value="PepSY_TM_like_2"/>
    <property type="match status" value="1"/>
</dbReference>
<dbReference type="AlphaFoldDB" id="A0A245ZH47"/>
<keyword evidence="1" id="KW-0812">Transmembrane</keyword>
<comment type="caution">
    <text evidence="2">The sequence shown here is derived from an EMBL/GenBank/DDBJ whole genome shotgun (WGS) entry which is preliminary data.</text>
</comment>
<dbReference type="EMBL" id="NBBJ01000004">
    <property type="protein sequence ID" value="OWK29066.1"/>
    <property type="molecule type" value="Genomic_DNA"/>
</dbReference>
<reference evidence="2 3" key="1">
    <citation type="submission" date="2017-03" db="EMBL/GenBank/DDBJ databases">
        <title>Genome sequence of Sphingomonas mucosissima DSM 17494.</title>
        <authorList>
            <person name="Poehlein A."/>
            <person name="Wuebbeler J.H."/>
            <person name="Steinbuechel A."/>
            <person name="Daniel R."/>
        </authorList>
    </citation>
    <scope>NUCLEOTIDE SEQUENCE [LARGE SCALE GENOMIC DNA]</scope>
    <source>
        <strain evidence="2 3">DSM 17494</strain>
    </source>
</reference>
<keyword evidence="1" id="KW-1133">Transmembrane helix</keyword>
<accession>A0A245ZH47</accession>
<evidence type="ECO:0000313" key="2">
    <source>
        <dbReference type="EMBL" id="OWK29066.1"/>
    </source>
</evidence>
<organism evidence="2 3">
    <name type="scientific">Sphingomonas mucosissima</name>
    <dbReference type="NCBI Taxonomy" id="370959"/>
    <lineage>
        <taxon>Bacteria</taxon>
        <taxon>Pseudomonadati</taxon>
        <taxon>Pseudomonadota</taxon>
        <taxon>Alphaproteobacteria</taxon>
        <taxon>Sphingomonadales</taxon>
        <taxon>Sphingomonadaceae</taxon>
        <taxon>Sphingomonas</taxon>
    </lineage>
</organism>
<evidence type="ECO:0000256" key="1">
    <source>
        <dbReference type="SAM" id="Phobius"/>
    </source>
</evidence>
<feature type="transmembrane region" description="Helical" evidence="1">
    <location>
        <begin position="183"/>
        <end position="204"/>
    </location>
</feature>
<feature type="transmembrane region" description="Helical" evidence="1">
    <location>
        <begin position="216"/>
        <end position="234"/>
    </location>
</feature>
<proteinExistence type="predicted"/>
<sequence length="235" mass="25676">MQAGDVEVTGEQRLPLEMPRMPAAPRRVAPAKPRKKVRAFWLKQLHMWHWVSAAVSLAGMLLFAITGITLNHAATIGAEPQVTRAAATLPPPRLAELRGDHAANAPLPAAVAQAVADAVTIDPAGRPGEWSDEEVYVAMPGPGRDSWVSIDRESGAITAETTWRGWISYVNDLHKGRNTGDAWFWFIDAFAILCIVFTLTGLLLLQLHARHRPSTWPLVATSVIVPLLLALFLIH</sequence>
<dbReference type="PANTHER" id="PTHR40115:SF1">
    <property type="entry name" value="INNER MEMBRANE PROTEIN WITH PEPSY TM HELIX"/>
    <property type="match status" value="1"/>
</dbReference>
<keyword evidence="3" id="KW-1185">Reference proteome</keyword>
<dbReference type="OrthoDB" id="27171at2"/>
<feature type="transmembrane region" description="Helical" evidence="1">
    <location>
        <begin position="47"/>
        <end position="70"/>
    </location>
</feature>
<protein>
    <recommendedName>
        <fullName evidence="4">PepSY-associated TM helix</fullName>
    </recommendedName>
</protein>
<dbReference type="Proteomes" id="UP000197783">
    <property type="component" value="Unassembled WGS sequence"/>
</dbReference>